<sequence length="397" mass="45580">MTYIDKDKLRALFKWYMQEVGESLISVLVVGHDGLVVDILTKDGEEKEEKQFIGAFSSLVELVLKKITQDFDIGTFGAGTFDTDKYRFIFCEAGPDYVLVSILHPAAFVDDVFPYTYLAADKVARIIDGELPVSPVIPKIRRETEVEKLRHKMDYYQNKSYSPEYVYKLSLIGDGGVGKTSMAQRYVHGIFKGDYKATIGTYISKQECKFEELDTSVRFMIWDLAGQNQFQRLWPDYLTDSRAGILVFDVTNSETFENVKKWYGIIKKVALENIILVLVGNKVDLKDSRVISTKQGMELAKNLSIYYMETSAKTSENIKEVFEWIGLQIINMNIEDIKETIFDKQIEEGSKFVISSPQLKMLNTYFTKQLDFCIGKSDTKDVIKYLDVLKSIQRKKM</sequence>
<dbReference type="PROSITE" id="PS51420">
    <property type="entry name" value="RHO"/>
    <property type="match status" value="1"/>
</dbReference>
<dbReference type="Pfam" id="PF00071">
    <property type="entry name" value="Ras"/>
    <property type="match status" value="1"/>
</dbReference>
<dbReference type="EMBL" id="LAZR01002273">
    <property type="protein sequence ID" value="KKN32155.1"/>
    <property type="molecule type" value="Genomic_DNA"/>
</dbReference>
<dbReference type="FunFam" id="3.40.50.300:FF:000808">
    <property type="entry name" value="Small GTP-binding protein, putative"/>
    <property type="match status" value="1"/>
</dbReference>
<evidence type="ECO:0000313" key="2">
    <source>
        <dbReference type="EMBL" id="KKN32155.1"/>
    </source>
</evidence>
<dbReference type="NCBIfam" id="TIGR00231">
    <property type="entry name" value="small_GTP"/>
    <property type="match status" value="1"/>
</dbReference>
<dbReference type="SMART" id="SM00174">
    <property type="entry name" value="RHO"/>
    <property type="match status" value="1"/>
</dbReference>
<evidence type="ECO:0008006" key="3">
    <source>
        <dbReference type="Google" id="ProtNLM"/>
    </source>
</evidence>
<dbReference type="InterPro" id="IPR027417">
    <property type="entry name" value="P-loop_NTPase"/>
</dbReference>
<dbReference type="SMART" id="SM00175">
    <property type="entry name" value="RAB"/>
    <property type="match status" value="1"/>
</dbReference>
<dbReference type="GO" id="GO:0003924">
    <property type="term" value="F:GTPase activity"/>
    <property type="evidence" value="ECO:0007669"/>
    <property type="project" value="InterPro"/>
</dbReference>
<dbReference type="PROSITE" id="PS51419">
    <property type="entry name" value="RAB"/>
    <property type="match status" value="1"/>
</dbReference>
<gene>
    <name evidence="2" type="ORF">LCGC14_0816770</name>
</gene>
<protein>
    <recommendedName>
        <fullName evidence="3">GTP-binding protein</fullName>
    </recommendedName>
</protein>
<dbReference type="SUPFAM" id="SSF52540">
    <property type="entry name" value="P-loop containing nucleoside triphosphate hydrolases"/>
    <property type="match status" value="1"/>
</dbReference>
<accession>A0A0F9PJY1</accession>
<comment type="caution">
    <text evidence="2">The sequence shown here is derived from an EMBL/GenBank/DDBJ whole genome shotgun (WGS) entry which is preliminary data.</text>
</comment>
<organism evidence="2">
    <name type="scientific">marine sediment metagenome</name>
    <dbReference type="NCBI Taxonomy" id="412755"/>
    <lineage>
        <taxon>unclassified sequences</taxon>
        <taxon>metagenomes</taxon>
        <taxon>ecological metagenomes</taxon>
    </lineage>
</organism>
<dbReference type="SMART" id="SM00176">
    <property type="entry name" value="RAN"/>
    <property type="match status" value="1"/>
</dbReference>
<dbReference type="Gene3D" id="3.40.50.300">
    <property type="entry name" value="P-loop containing nucleotide triphosphate hydrolases"/>
    <property type="match status" value="1"/>
</dbReference>
<dbReference type="SMART" id="SM00173">
    <property type="entry name" value="RAS"/>
    <property type="match status" value="1"/>
</dbReference>
<dbReference type="SUPFAM" id="SSF103196">
    <property type="entry name" value="Roadblock/LC7 domain"/>
    <property type="match status" value="1"/>
</dbReference>
<dbReference type="AlphaFoldDB" id="A0A0F9PJY1"/>
<dbReference type="SMART" id="SM00177">
    <property type="entry name" value="ARF"/>
    <property type="match status" value="1"/>
</dbReference>
<dbReference type="PRINTS" id="PR00449">
    <property type="entry name" value="RASTRNSFRMNG"/>
</dbReference>
<dbReference type="PANTHER" id="PTHR47978">
    <property type="match status" value="1"/>
</dbReference>
<dbReference type="GO" id="GO:0005525">
    <property type="term" value="F:GTP binding"/>
    <property type="evidence" value="ECO:0007669"/>
    <property type="project" value="InterPro"/>
</dbReference>
<dbReference type="PROSITE" id="PS51421">
    <property type="entry name" value="RAS"/>
    <property type="match status" value="1"/>
</dbReference>
<dbReference type="InterPro" id="IPR005225">
    <property type="entry name" value="Small_GTP-bd"/>
</dbReference>
<keyword evidence="1" id="KW-0547">Nucleotide-binding</keyword>
<proteinExistence type="predicted"/>
<name>A0A0F9PJY1_9ZZZZ</name>
<evidence type="ECO:0000256" key="1">
    <source>
        <dbReference type="ARBA" id="ARBA00022741"/>
    </source>
</evidence>
<reference evidence="2" key="1">
    <citation type="journal article" date="2015" name="Nature">
        <title>Complex archaea that bridge the gap between prokaryotes and eukaryotes.</title>
        <authorList>
            <person name="Spang A."/>
            <person name="Saw J.H."/>
            <person name="Jorgensen S.L."/>
            <person name="Zaremba-Niedzwiedzka K."/>
            <person name="Martijn J."/>
            <person name="Lind A.E."/>
            <person name="van Eijk R."/>
            <person name="Schleper C."/>
            <person name="Guy L."/>
            <person name="Ettema T.J."/>
        </authorList>
    </citation>
    <scope>NUCLEOTIDE SEQUENCE</scope>
</reference>
<dbReference type="CDD" id="cd00154">
    <property type="entry name" value="Rab"/>
    <property type="match status" value="1"/>
</dbReference>
<dbReference type="InterPro" id="IPR001806">
    <property type="entry name" value="Small_GTPase"/>
</dbReference>